<evidence type="ECO:0000256" key="2">
    <source>
        <dbReference type="ARBA" id="ARBA00003690"/>
    </source>
</evidence>
<evidence type="ECO:0000256" key="4">
    <source>
        <dbReference type="ARBA" id="ARBA00004406"/>
    </source>
</evidence>
<evidence type="ECO:0000256" key="6">
    <source>
        <dbReference type="ARBA" id="ARBA00022617"/>
    </source>
</evidence>
<evidence type="ECO:0000256" key="3">
    <source>
        <dbReference type="ARBA" id="ARBA00004174"/>
    </source>
</evidence>
<dbReference type="GO" id="GO:0005789">
    <property type="term" value="C:endoplasmic reticulum membrane"/>
    <property type="evidence" value="ECO:0007669"/>
    <property type="project" value="UniProtKB-SubCell"/>
</dbReference>
<evidence type="ECO:0000256" key="5">
    <source>
        <dbReference type="ARBA" id="ARBA00010617"/>
    </source>
</evidence>
<dbReference type="PRINTS" id="PR00385">
    <property type="entry name" value="P450"/>
</dbReference>
<accession>A0A8S4GD97</accession>
<dbReference type="InterPro" id="IPR001128">
    <property type="entry name" value="Cyt_P450"/>
</dbReference>
<dbReference type="InterPro" id="IPR036396">
    <property type="entry name" value="Cyt_P450_sf"/>
</dbReference>
<evidence type="ECO:0000256" key="9">
    <source>
        <dbReference type="ARBA" id="ARBA00022848"/>
    </source>
</evidence>
<keyword evidence="8" id="KW-0256">Endoplasmic reticulum</keyword>
<keyword evidence="6 14" id="KW-0349">Heme</keyword>
<keyword evidence="12" id="KW-0503">Monooxygenase</keyword>
<evidence type="ECO:0000256" key="8">
    <source>
        <dbReference type="ARBA" id="ARBA00022824"/>
    </source>
</evidence>
<dbReference type="EMBL" id="CAJHNJ030000491">
    <property type="protein sequence ID" value="CAG9138059.1"/>
    <property type="molecule type" value="Genomic_DNA"/>
</dbReference>
<dbReference type="InterPro" id="IPR002401">
    <property type="entry name" value="Cyt_P450_E_grp-I"/>
</dbReference>
<evidence type="ECO:0000256" key="14">
    <source>
        <dbReference type="PIRSR" id="PIRSR602401-1"/>
    </source>
</evidence>
<evidence type="ECO:0000313" key="16">
    <source>
        <dbReference type="Proteomes" id="UP000653454"/>
    </source>
</evidence>
<dbReference type="GO" id="GO:0020037">
    <property type="term" value="F:heme binding"/>
    <property type="evidence" value="ECO:0007669"/>
    <property type="project" value="InterPro"/>
</dbReference>
<dbReference type="Gene3D" id="1.10.630.10">
    <property type="entry name" value="Cytochrome P450"/>
    <property type="match status" value="1"/>
</dbReference>
<reference evidence="15" key="1">
    <citation type="submission" date="2020-11" db="EMBL/GenBank/DDBJ databases">
        <authorList>
            <person name="Whiteford S."/>
        </authorList>
    </citation>
    <scope>NUCLEOTIDE SEQUENCE</scope>
</reference>
<dbReference type="SUPFAM" id="SSF48264">
    <property type="entry name" value="Cytochrome P450"/>
    <property type="match status" value="1"/>
</dbReference>
<dbReference type="Proteomes" id="UP000653454">
    <property type="component" value="Unassembled WGS sequence"/>
</dbReference>
<dbReference type="GO" id="GO:0005506">
    <property type="term" value="F:iron ion binding"/>
    <property type="evidence" value="ECO:0007669"/>
    <property type="project" value="InterPro"/>
</dbReference>
<comment type="subcellular location">
    <subcellularLocation>
        <location evidence="4">Endoplasmic reticulum membrane</location>
        <topology evidence="4">Peripheral membrane protein</topology>
    </subcellularLocation>
    <subcellularLocation>
        <location evidence="3">Microsome membrane</location>
        <topology evidence="3">Peripheral membrane protein</topology>
    </subcellularLocation>
</comment>
<keyword evidence="9" id="KW-0492">Microsome</keyword>
<evidence type="ECO:0000256" key="10">
    <source>
        <dbReference type="ARBA" id="ARBA00023002"/>
    </source>
</evidence>
<dbReference type="PANTHER" id="PTHR24291:SF189">
    <property type="entry name" value="CYTOCHROME P450 4C3-RELATED"/>
    <property type="match status" value="1"/>
</dbReference>
<comment type="similarity">
    <text evidence="5">Belongs to the cytochrome P450 family.</text>
</comment>
<evidence type="ECO:0000256" key="11">
    <source>
        <dbReference type="ARBA" id="ARBA00023004"/>
    </source>
</evidence>
<dbReference type="PANTHER" id="PTHR24291">
    <property type="entry name" value="CYTOCHROME P450 FAMILY 4"/>
    <property type="match status" value="1"/>
</dbReference>
<comment type="cofactor">
    <cofactor evidence="1 14">
        <name>heme</name>
        <dbReference type="ChEBI" id="CHEBI:30413"/>
    </cofactor>
</comment>
<gene>
    <name evidence="15" type="ORF">PLXY2_LOCUS16310</name>
</gene>
<dbReference type="AlphaFoldDB" id="A0A8S4GD97"/>
<keyword evidence="13" id="KW-0472">Membrane</keyword>
<dbReference type="Pfam" id="PF00067">
    <property type="entry name" value="p450"/>
    <property type="match status" value="1"/>
</dbReference>
<dbReference type="PRINTS" id="PR00463">
    <property type="entry name" value="EP450I"/>
</dbReference>
<comment type="caution">
    <text evidence="15">The sequence shown here is derived from an EMBL/GenBank/DDBJ whole genome shotgun (WGS) entry which is preliminary data.</text>
</comment>
<evidence type="ECO:0000256" key="12">
    <source>
        <dbReference type="ARBA" id="ARBA00023033"/>
    </source>
</evidence>
<keyword evidence="7 14" id="KW-0479">Metal-binding</keyword>
<keyword evidence="16" id="KW-1185">Reference proteome</keyword>
<evidence type="ECO:0000256" key="7">
    <source>
        <dbReference type="ARBA" id="ARBA00022723"/>
    </source>
</evidence>
<organism evidence="15 16">
    <name type="scientific">Plutella xylostella</name>
    <name type="common">Diamondback moth</name>
    <name type="synonym">Plutella maculipennis</name>
    <dbReference type="NCBI Taxonomy" id="51655"/>
    <lineage>
        <taxon>Eukaryota</taxon>
        <taxon>Metazoa</taxon>
        <taxon>Ecdysozoa</taxon>
        <taxon>Arthropoda</taxon>
        <taxon>Hexapoda</taxon>
        <taxon>Insecta</taxon>
        <taxon>Pterygota</taxon>
        <taxon>Neoptera</taxon>
        <taxon>Endopterygota</taxon>
        <taxon>Lepidoptera</taxon>
        <taxon>Glossata</taxon>
        <taxon>Ditrysia</taxon>
        <taxon>Yponomeutoidea</taxon>
        <taxon>Plutellidae</taxon>
        <taxon>Plutella</taxon>
    </lineage>
</organism>
<comment type="function">
    <text evidence="2">May be involved in the metabolism of insect hormones and in the breakdown of synthetic insecticides.</text>
</comment>
<protein>
    <submittedName>
        <fullName evidence="15">(diamondback moth) hypothetical protein</fullName>
    </submittedName>
</protein>
<evidence type="ECO:0000256" key="1">
    <source>
        <dbReference type="ARBA" id="ARBA00001971"/>
    </source>
</evidence>
<keyword evidence="10" id="KW-0560">Oxidoreductase</keyword>
<keyword evidence="11 14" id="KW-0408">Iron</keyword>
<proteinExistence type="inferred from homology"/>
<name>A0A8S4GD97_PLUXY</name>
<dbReference type="InterPro" id="IPR050196">
    <property type="entry name" value="Cytochrome_P450_Monoox"/>
</dbReference>
<evidence type="ECO:0000313" key="15">
    <source>
        <dbReference type="EMBL" id="CAG9138059.1"/>
    </source>
</evidence>
<evidence type="ECO:0000256" key="13">
    <source>
        <dbReference type="ARBA" id="ARBA00023136"/>
    </source>
</evidence>
<feature type="binding site" description="axial binding residue" evidence="14">
    <location>
        <position position="223"/>
    </location>
    <ligand>
        <name>heme</name>
        <dbReference type="ChEBI" id="CHEBI:30413"/>
    </ligand>
    <ligandPart>
        <name>Fe</name>
        <dbReference type="ChEBI" id="CHEBI:18248"/>
    </ligandPart>
</feature>
<dbReference type="GO" id="GO:0004497">
    <property type="term" value="F:monooxygenase activity"/>
    <property type="evidence" value="ECO:0007669"/>
    <property type="project" value="UniProtKB-KW"/>
</dbReference>
<sequence length="277" mass="31613">MHSDFLFKFSKTKTVEDNAIKVLRKLSDDVIGKRKLARNAEINSKLEPDQRNDSRFKPFFELIFELVDEGSLDEDEARNEVDTVVAAGYDTTQTTLLVTLLVLGYRGDVQEKVVQELKEVFSDADEQVTKAHLSKLVYMEAVIKETLRLHPVIPLMGRVVDKDVKFEKFTLPAGSVVTLNTWGLHRHRGWGTDADVYRPERWLNASTVPDKSFAAFAMGRRSCIGKTYGMMTVKTTLAHFLRRYKVRSASSEVKFKYDVVIKVIPGQCVSLEKRLFM</sequence>
<dbReference type="GO" id="GO:0016705">
    <property type="term" value="F:oxidoreductase activity, acting on paired donors, with incorporation or reduction of molecular oxygen"/>
    <property type="evidence" value="ECO:0007669"/>
    <property type="project" value="InterPro"/>
</dbReference>